<evidence type="ECO:0000313" key="1">
    <source>
        <dbReference type="EMBL" id="MCS5734035.1"/>
    </source>
</evidence>
<dbReference type="Proteomes" id="UP001165586">
    <property type="component" value="Unassembled WGS sequence"/>
</dbReference>
<comment type="caution">
    <text evidence="1">The sequence shown here is derived from an EMBL/GenBank/DDBJ whole genome shotgun (WGS) entry which is preliminary data.</text>
</comment>
<accession>A0ABT2H281</accession>
<dbReference type="PROSITE" id="PS00175">
    <property type="entry name" value="PG_MUTASE"/>
    <property type="match status" value="1"/>
</dbReference>
<dbReference type="Gene3D" id="3.40.50.1240">
    <property type="entry name" value="Phosphoglycerate mutase-like"/>
    <property type="match status" value="1"/>
</dbReference>
<dbReference type="Pfam" id="PF00300">
    <property type="entry name" value="His_Phos_1"/>
    <property type="match status" value="1"/>
</dbReference>
<evidence type="ECO:0000313" key="2">
    <source>
        <dbReference type="Proteomes" id="UP001165586"/>
    </source>
</evidence>
<protein>
    <submittedName>
        <fullName evidence="1">Histidine phosphatase family protein</fullName>
    </submittedName>
</protein>
<gene>
    <name evidence="1" type="ORF">N1032_09825</name>
</gene>
<dbReference type="SUPFAM" id="SSF53254">
    <property type="entry name" value="Phosphoglycerate mutase-like"/>
    <property type="match status" value="1"/>
</dbReference>
<dbReference type="EMBL" id="JANLCJ010000003">
    <property type="protein sequence ID" value="MCS5734035.1"/>
    <property type="molecule type" value="Genomic_DNA"/>
</dbReference>
<dbReference type="InterPro" id="IPR029033">
    <property type="entry name" value="His_PPase_superfam"/>
</dbReference>
<dbReference type="InterPro" id="IPR001345">
    <property type="entry name" value="PG/BPGM_mutase_AS"/>
</dbReference>
<sequence>MRLLLIRHGQTIDNVHGALGTLVPGPGLTELGFEQAAAVPTALADQPIEAIYVSTMVRTQLTAAPLAAALGLQPVITEGLQEIDAGDFEGRSDKEAIHGYMSTIFTWWTDFSARIPGGENGTEFYERYDRAIGEISERHPDGTVAVFSHGAAIRTWASWSSRNLDADFSRAHPLENTGVVTLEGSAAEGWLTTHWQGTPVGGLELVDDSAPDPTGEALG</sequence>
<dbReference type="PANTHER" id="PTHR48100">
    <property type="entry name" value="BROAD-SPECIFICITY PHOSPHATASE YOR283W-RELATED"/>
    <property type="match status" value="1"/>
</dbReference>
<organism evidence="1 2">
    <name type="scientific">Herbiconiux daphne</name>
    <dbReference type="NCBI Taxonomy" id="2970914"/>
    <lineage>
        <taxon>Bacteria</taxon>
        <taxon>Bacillati</taxon>
        <taxon>Actinomycetota</taxon>
        <taxon>Actinomycetes</taxon>
        <taxon>Micrococcales</taxon>
        <taxon>Microbacteriaceae</taxon>
        <taxon>Herbiconiux</taxon>
    </lineage>
</organism>
<keyword evidence="2" id="KW-1185">Reference proteome</keyword>
<dbReference type="CDD" id="cd07067">
    <property type="entry name" value="HP_PGM_like"/>
    <property type="match status" value="1"/>
</dbReference>
<reference evidence="1" key="1">
    <citation type="submission" date="2022-08" db="EMBL/GenBank/DDBJ databases">
        <authorList>
            <person name="Deng Y."/>
            <person name="Han X.-F."/>
            <person name="Zhang Y.-Q."/>
        </authorList>
    </citation>
    <scope>NUCLEOTIDE SEQUENCE</scope>
    <source>
        <strain evidence="1">CPCC 203386</strain>
    </source>
</reference>
<dbReference type="InterPro" id="IPR050275">
    <property type="entry name" value="PGM_Phosphatase"/>
</dbReference>
<dbReference type="PANTHER" id="PTHR48100:SF58">
    <property type="entry name" value="PE-PGRS FAMILY PROTEIN PE_PGRS11"/>
    <property type="match status" value="1"/>
</dbReference>
<dbReference type="SMART" id="SM00855">
    <property type="entry name" value="PGAM"/>
    <property type="match status" value="1"/>
</dbReference>
<dbReference type="InterPro" id="IPR013078">
    <property type="entry name" value="His_Pase_superF_clade-1"/>
</dbReference>
<name>A0ABT2H281_9MICO</name>
<dbReference type="RefSeq" id="WP_259538881.1">
    <property type="nucleotide sequence ID" value="NZ_JANLCJ010000003.1"/>
</dbReference>
<proteinExistence type="predicted"/>